<proteinExistence type="predicted"/>
<name>A0A0P0VEE7_ORYSJ</name>
<dbReference type="Gramene" id="Os02t0139650-00">
    <property type="protein sequence ID" value="Os02t0139650-00"/>
    <property type="gene ID" value="Os02g0139650"/>
</dbReference>
<reference evidence="2 3" key="3">
    <citation type="journal article" date="2013" name="Rice">
        <title>Improvement of the Oryza sativa Nipponbare reference genome using next generation sequence and optical map data.</title>
        <authorList>
            <person name="Kawahara Y."/>
            <person name="de la Bastide M."/>
            <person name="Hamilton J.P."/>
            <person name="Kanamori H."/>
            <person name="McCombie W.R."/>
            <person name="Ouyang S."/>
            <person name="Schwartz D.C."/>
            <person name="Tanaka T."/>
            <person name="Wu J."/>
            <person name="Zhou S."/>
            <person name="Childs K.L."/>
            <person name="Davidson R.M."/>
            <person name="Lin H."/>
            <person name="Quesada-Ocampo L."/>
            <person name="Vaillancourt B."/>
            <person name="Sakai H."/>
            <person name="Lee S.S."/>
            <person name="Kim J."/>
            <person name="Numa H."/>
            <person name="Itoh T."/>
            <person name="Buell C.R."/>
            <person name="Matsumoto T."/>
        </authorList>
    </citation>
    <scope>NUCLEOTIDE SEQUENCE [LARGE SCALE GENOMIC DNA]</scope>
    <source>
        <strain evidence="3">cv. Nipponbare</strain>
    </source>
</reference>
<reference evidence="2 3" key="2">
    <citation type="journal article" date="2013" name="Plant Cell Physiol.">
        <title>Rice Annotation Project Database (RAP-DB): an integrative and interactive database for rice genomics.</title>
        <authorList>
            <person name="Sakai H."/>
            <person name="Lee S.S."/>
            <person name="Tanaka T."/>
            <person name="Numa H."/>
            <person name="Kim J."/>
            <person name="Kawahara Y."/>
            <person name="Wakimoto H."/>
            <person name="Yang C.C."/>
            <person name="Iwamoto M."/>
            <person name="Abe T."/>
            <person name="Yamada Y."/>
            <person name="Muto A."/>
            <person name="Inokuchi H."/>
            <person name="Ikemura T."/>
            <person name="Matsumoto T."/>
            <person name="Sasaki T."/>
            <person name="Itoh T."/>
        </authorList>
    </citation>
    <scope>NUCLEOTIDE SEQUENCE [LARGE SCALE GENOMIC DNA]</scope>
    <source>
        <strain evidence="3">cv. Nipponbare</strain>
    </source>
</reference>
<feature type="compositionally biased region" description="Basic and acidic residues" evidence="1">
    <location>
        <begin position="22"/>
        <end position="48"/>
    </location>
</feature>
<reference evidence="3" key="1">
    <citation type="journal article" date="2005" name="Nature">
        <title>The map-based sequence of the rice genome.</title>
        <authorList>
            <consortium name="International rice genome sequencing project (IRGSP)"/>
            <person name="Matsumoto T."/>
            <person name="Wu J."/>
            <person name="Kanamori H."/>
            <person name="Katayose Y."/>
            <person name="Fujisawa M."/>
            <person name="Namiki N."/>
            <person name="Mizuno H."/>
            <person name="Yamamoto K."/>
            <person name="Antonio B.A."/>
            <person name="Baba T."/>
            <person name="Sakata K."/>
            <person name="Nagamura Y."/>
            <person name="Aoki H."/>
            <person name="Arikawa K."/>
            <person name="Arita K."/>
            <person name="Bito T."/>
            <person name="Chiden Y."/>
            <person name="Fujitsuka N."/>
            <person name="Fukunaka R."/>
            <person name="Hamada M."/>
            <person name="Harada C."/>
            <person name="Hayashi A."/>
            <person name="Hijishita S."/>
            <person name="Honda M."/>
            <person name="Hosokawa S."/>
            <person name="Ichikawa Y."/>
            <person name="Idonuma A."/>
            <person name="Iijima M."/>
            <person name="Ikeda M."/>
            <person name="Ikeno M."/>
            <person name="Ito K."/>
            <person name="Ito S."/>
            <person name="Ito T."/>
            <person name="Ito Y."/>
            <person name="Ito Y."/>
            <person name="Iwabuchi A."/>
            <person name="Kamiya K."/>
            <person name="Karasawa W."/>
            <person name="Kurita K."/>
            <person name="Katagiri S."/>
            <person name="Kikuta A."/>
            <person name="Kobayashi H."/>
            <person name="Kobayashi N."/>
            <person name="Machita K."/>
            <person name="Maehara T."/>
            <person name="Masukawa M."/>
            <person name="Mizubayashi T."/>
            <person name="Mukai Y."/>
            <person name="Nagasaki H."/>
            <person name="Nagata Y."/>
            <person name="Naito S."/>
            <person name="Nakashima M."/>
            <person name="Nakama Y."/>
            <person name="Nakamichi Y."/>
            <person name="Nakamura M."/>
            <person name="Meguro A."/>
            <person name="Negishi M."/>
            <person name="Ohta I."/>
            <person name="Ohta T."/>
            <person name="Okamoto M."/>
            <person name="Ono N."/>
            <person name="Saji S."/>
            <person name="Sakaguchi M."/>
            <person name="Sakai K."/>
            <person name="Shibata M."/>
            <person name="Shimokawa T."/>
            <person name="Song J."/>
            <person name="Takazaki Y."/>
            <person name="Terasawa K."/>
            <person name="Tsugane M."/>
            <person name="Tsuji K."/>
            <person name="Ueda S."/>
            <person name="Waki K."/>
            <person name="Yamagata H."/>
            <person name="Yamamoto M."/>
            <person name="Yamamoto S."/>
            <person name="Yamane H."/>
            <person name="Yoshiki S."/>
            <person name="Yoshihara R."/>
            <person name="Yukawa K."/>
            <person name="Zhong H."/>
            <person name="Yano M."/>
            <person name="Yuan Q."/>
            <person name="Ouyang S."/>
            <person name="Liu J."/>
            <person name="Jones K.M."/>
            <person name="Gansberger K."/>
            <person name="Moffat K."/>
            <person name="Hill J."/>
            <person name="Bera J."/>
            <person name="Fadrosh D."/>
            <person name="Jin S."/>
            <person name="Johri S."/>
            <person name="Kim M."/>
            <person name="Overton L."/>
            <person name="Reardon M."/>
            <person name="Tsitrin T."/>
            <person name="Vuong H."/>
            <person name="Weaver B."/>
            <person name="Ciecko A."/>
            <person name="Tallon L."/>
            <person name="Jackson J."/>
            <person name="Pai G."/>
            <person name="Aken S.V."/>
            <person name="Utterback T."/>
            <person name="Reidmuller S."/>
            <person name="Feldblyum T."/>
            <person name="Hsiao J."/>
            <person name="Zismann V."/>
            <person name="Iobst S."/>
            <person name="de Vazeille A.R."/>
            <person name="Buell C.R."/>
            <person name="Ying K."/>
            <person name="Li Y."/>
            <person name="Lu T."/>
            <person name="Huang Y."/>
            <person name="Zhao Q."/>
            <person name="Feng Q."/>
            <person name="Zhang L."/>
            <person name="Zhu J."/>
            <person name="Weng Q."/>
            <person name="Mu J."/>
            <person name="Lu Y."/>
            <person name="Fan D."/>
            <person name="Liu Y."/>
            <person name="Guan J."/>
            <person name="Zhang Y."/>
            <person name="Yu S."/>
            <person name="Liu X."/>
            <person name="Zhang Y."/>
            <person name="Hong G."/>
            <person name="Han B."/>
            <person name="Choisne N."/>
            <person name="Demange N."/>
            <person name="Orjeda G."/>
            <person name="Samain S."/>
            <person name="Cattolico L."/>
            <person name="Pelletier E."/>
            <person name="Couloux A."/>
            <person name="Segurens B."/>
            <person name="Wincker P."/>
            <person name="D'Hont A."/>
            <person name="Scarpelli C."/>
            <person name="Weissenbach J."/>
            <person name="Salanoubat M."/>
            <person name="Quetier F."/>
            <person name="Yu Y."/>
            <person name="Kim H.R."/>
            <person name="Rambo T."/>
            <person name="Currie J."/>
            <person name="Collura K."/>
            <person name="Luo M."/>
            <person name="Yang T."/>
            <person name="Ammiraju J.S.S."/>
            <person name="Engler F."/>
            <person name="Soderlund C."/>
            <person name="Wing R.A."/>
            <person name="Palmer L.E."/>
            <person name="de la Bastide M."/>
            <person name="Spiegel L."/>
            <person name="Nascimento L."/>
            <person name="Zutavern T."/>
            <person name="O'Shaughnessy A."/>
            <person name="Dike S."/>
            <person name="Dedhia N."/>
            <person name="Preston R."/>
            <person name="Balija V."/>
            <person name="McCombie W.R."/>
            <person name="Chow T."/>
            <person name="Chen H."/>
            <person name="Chung M."/>
            <person name="Chen C."/>
            <person name="Shaw J."/>
            <person name="Wu H."/>
            <person name="Hsiao K."/>
            <person name="Chao Y."/>
            <person name="Chu M."/>
            <person name="Cheng C."/>
            <person name="Hour A."/>
            <person name="Lee P."/>
            <person name="Lin S."/>
            <person name="Lin Y."/>
            <person name="Liou J."/>
            <person name="Liu S."/>
            <person name="Hsing Y."/>
            <person name="Raghuvanshi S."/>
            <person name="Mohanty A."/>
            <person name="Bharti A.K."/>
            <person name="Gaur A."/>
            <person name="Gupta V."/>
            <person name="Kumar D."/>
            <person name="Ravi V."/>
            <person name="Vij S."/>
            <person name="Kapur A."/>
            <person name="Khurana P."/>
            <person name="Khurana P."/>
            <person name="Khurana J.P."/>
            <person name="Tyagi A.K."/>
            <person name="Gaikwad K."/>
            <person name="Singh A."/>
            <person name="Dalal V."/>
            <person name="Srivastava S."/>
            <person name="Dixit A."/>
            <person name="Pal A.K."/>
            <person name="Ghazi I.A."/>
            <person name="Yadav M."/>
            <person name="Pandit A."/>
            <person name="Bhargava A."/>
            <person name="Sureshbabu K."/>
            <person name="Batra K."/>
            <person name="Sharma T.R."/>
            <person name="Mohapatra T."/>
            <person name="Singh N.K."/>
            <person name="Messing J."/>
            <person name="Nelson A.B."/>
            <person name="Fuks G."/>
            <person name="Kavchok S."/>
            <person name="Keizer G."/>
            <person name="Linton E."/>
            <person name="Llaca V."/>
            <person name="Song R."/>
            <person name="Tanyolac B."/>
            <person name="Young S."/>
            <person name="Ho-Il K."/>
            <person name="Hahn J.H."/>
            <person name="Sangsakoo G."/>
            <person name="Vanavichit A."/>
            <person name="de Mattos Luiz.A.T."/>
            <person name="Zimmer P.D."/>
            <person name="Malone G."/>
            <person name="Dellagostin O."/>
            <person name="de Oliveira A.C."/>
            <person name="Bevan M."/>
            <person name="Bancroft I."/>
            <person name="Minx P."/>
            <person name="Cordum H."/>
            <person name="Wilson R."/>
            <person name="Cheng Z."/>
            <person name="Jin W."/>
            <person name="Jiang J."/>
            <person name="Leong S.A."/>
            <person name="Iwama H."/>
            <person name="Gojobori T."/>
            <person name="Itoh T."/>
            <person name="Niimura Y."/>
            <person name="Fujii Y."/>
            <person name="Habara T."/>
            <person name="Sakai H."/>
            <person name="Sato Y."/>
            <person name="Wilson G."/>
            <person name="Kumar K."/>
            <person name="McCouch S."/>
            <person name="Juretic N."/>
            <person name="Hoen D."/>
            <person name="Wright S."/>
            <person name="Bruskiewich R."/>
            <person name="Bureau T."/>
            <person name="Miyao A."/>
            <person name="Hirochika H."/>
            <person name="Nishikawa T."/>
            <person name="Kadowaki K."/>
            <person name="Sugiura M."/>
            <person name="Burr B."/>
            <person name="Sasaki T."/>
        </authorList>
    </citation>
    <scope>NUCLEOTIDE SEQUENCE [LARGE SCALE GENOMIC DNA]</scope>
    <source>
        <strain evidence="3">cv. Nipponbare</strain>
    </source>
</reference>
<evidence type="ECO:0000313" key="3">
    <source>
        <dbReference type="Proteomes" id="UP000059680"/>
    </source>
</evidence>
<dbReference type="Proteomes" id="UP000059680">
    <property type="component" value="Chromosome 2"/>
</dbReference>
<feature type="region of interest" description="Disordered" evidence="1">
    <location>
        <begin position="1"/>
        <end position="57"/>
    </location>
</feature>
<dbReference type="AlphaFoldDB" id="A0A0P0VEE7"/>
<evidence type="ECO:0000256" key="1">
    <source>
        <dbReference type="SAM" id="MobiDB-lite"/>
    </source>
</evidence>
<accession>A0A0P0VEE7</accession>
<dbReference type="PaxDb" id="39947-A0A0P0VEE7"/>
<evidence type="ECO:0000313" key="2">
    <source>
        <dbReference type="EMBL" id="BAS76909.1"/>
    </source>
</evidence>
<keyword evidence="3" id="KW-1185">Reference proteome</keyword>
<dbReference type="EMBL" id="AP014958">
    <property type="protein sequence ID" value="BAS76909.1"/>
    <property type="molecule type" value="Genomic_DNA"/>
</dbReference>
<organism evidence="2 3">
    <name type="scientific">Oryza sativa subsp. japonica</name>
    <name type="common">Rice</name>
    <dbReference type="NCBI Taxonomy" id="39947"/>
    <lineage>
        <taxon>Eukaryota</taxon>
        <taxon>Viridiplantae</taxon>
        <taxon>Streptophyta</taxon>
        <taxon>Embryophyta</taxon>
        <taxon>Tracheophyta</taxon>
        <taxon>Spermatophyta</taxon>
        <taxon>Magnoliopsida</taxon>
        <taxon>Liliopsida</taxon>
        <taxon>Poales</taxon>
        <taxon>Poaceae</taxon>
        <taxon>BOP clade</taxon>
        <taxon>Oryzoideae</taxon>
        <taxon>Oryzeae</taxon>
        <taxon>Oryzinae</taxon>
        <taxon>Oryza</taxon>
        <taxon>Oryza sativa</taxon>
    </lineage>
</organism>
<dbReference type="InParanoid" id="A0A0P0VEE7"/>
<feature type="non-terminal residue" evidence="2">
    <location>
        <position position="133"/>
    </location>
</feature>
<gene>
    <name evidence="2" type="ordered locus">Os02g0139650</name>
    <name evidence="2" type="ORF">OSNPB_020139650</name>
</gene>
<sequence length="133" mass="14628">SGVQPPGVAWEERSLPDVAEAAEEHHHPLQPDAEPAVRRRAVPERVDVGGDAADVDPPLLRLSCQDLRDVHPLRSRDDLLTSDEHVEGVAVAWVVGAGHGVEWPHRRRVPAEHVEISVTWYEPARPASSQTLC</sequence>
<protein>
    <submittedName>
        <fullName evidence="2">Os02g0139650 protein</fullName>
    </submittedName>
</protein>